<dbReference type="Proteomes" id="UP000799539">
    <property type="component" value="Unassembled WGS sequence"/>
</dbReference>
<feature type="region of interest" description="Disordered" evidence="1">
    <location>
        <begin position="155"/>
        <end position="193"/>
    </location>
</feature>
<accession>A0A6A6F3W6</accession>
<dbReference type="AlphaFoldDB" id="A0A6A6F3W6"/>
<name>A0A6A6F3W6_9PEZI</name>
<dbReference type="EMBL" id="ML992699">
    <property type="protein sequence ID" value="KAF2207930.1"/>
    <property type="molecule type" value="Genomic_DNA"/>
</dbReference>
<evidence type="ECO:0000313" key="3">
    <source>
        <dbReference type="Proteomes" id="UP000799539"/>
    </source>
</evidence>
<sequence>MECENKLKQVTTRVAQLEAELVCGRSEAAKPHVHEIELRRLEELARNREADIQSLHARTNELVTAKNHLEHTNVALNAQHETQKQHLQDALEAEQRLGQELNSTKEQLEKSKQQIHAAEHKLEQGRTDARRKLEDREAACHRQVESLQHRIEEMESDMLKHAEGRRKHEQEQERSRVDHLQGHEKEVIRLTNL</sequence>
<dbReference type="OrthoDB" id="3643239at2759"/>
<gene>
    <name evidence="2" type="ORF">CERZMDRAFT_91680</name>
</gene>
<reference evidence="2" key="1">
    <citation type="journal article" date="2020" name="Stud. Mycol.">
        <title>101 Dothideomycetes genomes: a test case for predicting lifestyles and emergence of pathogens.</title>
        <authorList>
            <person name="Haridas S."/>
            <person name="Albert R."/>
            <person name="Binder M."/>
            <person name="Bloem J."/>
            <person name="Labutti K."/>
            <person name="Salamov A."/>
            <person name="Andreopoulos B."/>
            <person name="Baker S."/>
            <person name="Barry K."/>
            <person name="Bills G."/>
            <person name="Bluhm B."/>
            <person name="Cannon C."/>
            <person name="Castanera R."/>
            <person name="Culley D."/>
            <person name="Daum C."/>
            <person name="Ezra D."/>
            <person name="Gonzalez J."/>
            <person name="Henrissat B."/>
            <person name="Kuo A."/>
            <person name="Liang C."/>
            <person name="Lipzen A."/>
            <person name="Lutzoni F."/>
            <person name="Magnuson J."/>
            <person name="Mondo S."/>
            <person name="Nolan M."/>
            <person name="Ohm R."/>
            <person name="Pangilinan J."/>
            <person name="Park H.-J."/>
            <person name="Ramirez L."/>
            <person name="Alfaro M."/>
            <person name="Sun H."/>
            <person name="Tritt A."/>
            <person name="Yoshinaga Y."/>
            <person name="Zwiers L.-H."/>
            <person name="Turgeon B."/>
            <person name="Goodwin S."/>
            <person name="Spatafora J."/>
            <person name="Crous P."/>
            <person name="Grigoriev I."/>
        </authorList>
    </citation>
    <scope>NUCLEOTIDE SEQUENCE</scope>
    <source>
        <strain evidence="2">SCOH1-5</strain>
    </source>
</reference>
<evidence type="ECO:0000256" key="1">
    <source>
        <dbReference type="SAM" id="MobiDB-lite"/>
    </source>
</evidence>
<feature type="non-terminal residue" evidence="2">
    <location>
        <position position="193"/>
    </location>
</feature>
<organism evidence="2 3">
    <name type="scientific">Cercospora zeae-maydis SCOH1-5</name>
    <dbReference type="NCBI Taxonomy" id="717836"/>
    <lineage>
        <taxon>Eukaryota</taxon>
        <taxon>Fungi</taxon>
        <taxon>Dikarya</taxon>
        <taxon>Ascomycota</taxon>
        <taxon>Pezizomycotina</taxon>
        <taxon>Dothideomycetes</taxon>
        <taxon>Dothideomycetidae</taxon>
        <taxon>Mycosphaerellales</taxon>
        <taxon>Mycosphaerellaceae</taxon>
        <taxon>Cercospora</taxon>
    </lineage>
</organism>
<proteinExistence type="predicted"/>
<protein>
    <submittedName>
        <fullName evidence="2">Uncharacterized protein</fullName>
    </submittedName>
</protein>
<evidence type="ECO:0000313" key="2">
    <source>
        <dbReference type="EMBL" id="KAF2207930.1"/>
    </source>
</evidence>
<keyword evidence="3" id="KW-1185">Reference proteome</keyword>